<dbReference type="Proteomes" id="UP000176420">
    <property type="component" value="Unassembled WGS sequence"/>
</dbReference>
<dbReference type="AlphaFoldDB" id="A0A1G2BDQ3"/>
<name>A0A1G2BDQ3_9BACT</name>
<accession>A0A1G2BDQ3</accession>
<sequence length="68" mass="7844">MSKQKKKTVKCISKRVWRTKNGKKAGKLMKRSCGQDHFNAREGGKTMRNKRQDKNIAKTIKKNINAVI</sequence>
<evidence type="ECO:0000313" key="1">
    <source>
        <dbReference type="EMBL" id="OGY86337.1"/>
    </source>
</evidence>
<gene>
    <name evidence="1" type="ORF">A2319_02985</name>
</gene>
<evidence type="ECO:0008006" key="3">
    <source>
        <dbReference type="Google" id="ProtNLM"/>
    </source>
</evidence>
<comment type="caution">
    <text evidence="1">The sequence shown here is derived from an EMBL/GenBank/DDBJ whole genome shotgun (WGS) entry which is preliminary data.</text>
</comment>
<reference evidence="1 2" key="1">
    <citation type="journal article" date="2016" name="Nat. Commun.">
        <title>Thousands of microbial genomes shed light on interconnected biogeochemical processes in an aquifer system.</title>
        <authorList>
            <person name="Anantharaman K."/>
            <person name="Brown C.T."/>
            <person name="Hug L.A."/>
            <person name="Sharon I."/>
            <person name="Castelle C.J."/>
            <person name="Probst A.J."/>
            <person name="Thomas B.C."/>
            <person name="Singh A."/>
            <person name="Wilkins M.J."/>
            <person name="Karaoz U."/>
            <person name="Brodie E.L."/>
            <person name="Williams K.H."/>
            <person name="Hubbard S.S."/>
            <person name="Banfield J.F."/>
        </authorList>
    </citation>
    <scope>NUCLEOTIDE SEQUENCE [LARGE SCALE GENOMIC DNA]</scope>
</reference>
<dbReference type="EMBL" id="MHKI01000021">
    <property type="protein sequence ID" value="OGY86337.1"/>
    <property type="molecule type" value="Genomic_DNA"/>
</dbReference>
<dbReference type="InterPro" id="IPR037229">
    <property type="entry name" value="Ribosomal_bL35_sf"/>
</dbReference>
<protein>
    <recommendedName>
        <fullName evidence="3">50S ribosomal protein L35</fullName>
    </recommendedName>
</protein>
<proteinExistence type="predicted"/>
<dbReference type="Gene3D" id="4.10.410.60">
    <property type="match status" value="1"/>
</dbReference>
<evidence type="ECO:0000313" key="2">
    <source>
        <dbReference type="Proteomes" id="UP000176420"/>
    </source>
</evidence>
<organism evidence="1 2">
    <name type="scientific">Candidatus Kerfeldbacteria bacterium RIFOXYB2_FULL_38_14</name>
    <dbReference type="NCBI Taxonomy" id="1798547"/>
    <lineage>
        <taxon>Bacteria</taxon>
        <taxon>Candidatus Kerfeldiibacteriota</taxon>
    </lineage>
</organism>